<dbReference type="Proteomes" id="UP001595705">
    <property type="component" value="Unassembled WGS sequence"/>
</dbReference>
<reference evidence="4" key="1">
    <citation type="journal article" date="2019" name="Int. J. Syst. Evol. Microbiol.">
        <title>The Global Catalogue of Microorganisms (GCM) 10K type strain sequencing project: providing services to taxonomists for standard genome sequencing and annotation.</title>
        <authorList>
            <consortium name="The Broad Institute Genomics Platform"/>
            <consortium name="The Broad Institute Genome Sequencing Center for Infectious Disease"/>
            <person name="Wu L."/>
            <person name="Ma J."/>
        </authorList>
    </citation>
    <scope>NUCLEOTIDE SEQUENCE [LARGE SCALE GENOMIC DNA]</scope>
    <source>
        <strain evidence="4">KCTC 42441</strain>
    </source>
</reference>
<protein>
    <submittedName>
        <fullName evidence="3">YciI family protein</fullName>
    </submittedName>
</protein>
<evidence type="ECO:0000259" key="2">
    <source>
        <dbReference type="Pfam" id="PF03795"/>
    </source>
</evidence>
<dbReference type="RefSeq" id="WP_386745290.1">
    <property type="nucleotide sequence ID" value="NZ_JBHRYA010000012.1"/>
</dbReference>
<dbReference type="InterPro" id="IPR005545">
    <property type="entry name" value="YCII"/>
</dbReference>
<dbReference type="PANTHER" id="PTHR35174:SF3">
    <property type="entry name" value="BLL7171 PROTEIN"/>
    <property type="match status" value="1"/>
</dbReference>
<comment type="similarity">
    <text evidence="1">Belongs to the YciI family.</text>
</comment>
<dbReference type="Pfam" id="PF03795">
    <property type="entry name" value="YCII"/>
    <property type="match status" value="1"/>
</dbReference>
<sequence length="134" mass="15172">MSNAPQSEFLVLSRGRWDEDLSEDEIQAAIDDFYAWHARLVDEGKMRTGQRLKRDARRVSRDAVTDGPFSESREVIGGYWHVLAASLDEAAAIMTQNPTLACGLEFEIRQIEPERADARVVSNETPVARLRPDR</sequence>
<organism evidence="3 4">
    <name type="scientific">Luteimonas soli</name>
    <dbReference type="NCBI Taxonomy" id="1648966"/>
    <lineage>
        <taxon>Bacteria</taxon>
        <taxon>Pseudomonadati</taxon>
        <taxon>Pseudomonadota</taxon>
        <taxon>Gammaproteobacteria</taxon>
        <taxon>Lysobacterales</taxon>
        <taxon>Lysobacteraceae</taxon>
        <taxon>Luteimonas</taxon>
    </lineage>
</organism>
<feature type="domain" description="YCII-related" evidence="2">
    <location>
        <begin position="19"/>
        <end position="111"/>
    </location>
</feature>
<dbReference type="SUPFAM" id="SSF54909">
    <property type="entry name" value="Dimeric alpha+beta barrel"/>
    <property type="match status" value="1"/>
</dbReference>
<proteinExistence type="inferred from homology"/>
<evidence type="ECO:0000313" key="4">
    <source>
        <dbReference type="Proteomes" id="UP001595705"/>
    </source>
</evidence>
<dbReference type="InterPro" id="IPR011008">
    <property type="entry name" value="Dimeric_a/b-barrel"/>
</dbReference>
<dbReference type="PANTHER" id="PTHR35174">
    <property type="entry name" value="BLL7171 PROTEIN-RELATED"/>
    <property type="match status" value="1"/>
</dbReference>
<dbReference type="Gene3D" id="3.30.70.1060">
    <property type="entry name" value="Dimeric alpha+beta barrel"/>
    <property type="match status" value="1"/>
</dbReference>
<gene>
    <name evidence="3" type="ORF">ACFONC_14585</name>
</gene>
<evidence type="ECO:0000256" key="1">
    <source>
        <dbReference type="ARBA" id="ARBA00007689"/>
    </source>
</evidence>
<comment type="caution">
    <text evidence="3">The sequence shown here is derived from an EMBL/GenBank/DDBJ whole genome shotgun (WGS) entry which is preliminary data.</text>
</comment>
<keyword evidence="4" id="KW-1185">Reference proteome</keyword>
<evidence type="ECO:0000313" key="3">
    <source>
        <dbReference type="EMBL" id="MFC3717375.1"/>
    </source>
</evidence>
<accession>A0ABV7XMG9</accession>
<name>A0ABV7XMG9_9GAMM</name>
<dbReference type="EMBL" id="JBHRYA010000012">
    <property type="protein sequence ID" value="MFC3717375.1"/>
    <property type="molecule type" value="Genomic_DNA"/>
</dbReference>